<evidence type="ECO:0000256" key="6">
    <source>
        <dbReference type="ARBA" id="ARBA00022840"/>
    </source>
</evidence>
<keyword evidence="7" id="KW-0539">Nucleus</keyword>
<evidence type="ECO:0000256" key="5">
    <source>
        <dbReference type="ARBA" id="ARBA00022786"/>
    </source>
</evidence>
<dbReference type="Pfam" id="PF04931">
    <property type="entry name" value="DNA_pol_phi"/>
    <property type="match status" value="2"/>
</dbReference>
<dbReference type="AlphaFoldDB" id="A0A0L7L926"/>
<evidence type="ECO:0000259" key="11">
    <source>
        <dbReference type="PROSITE" id="PS50127"/>
    </source>
</evidence>
<dbReference type="InterPro" id="IPR000608">
    <property type="entry name" value="UBC"/>
</dbReference>
<dbReference type="PANTHER" id="PTHR13213:SF2">
    <property type="entry name" value="MYB-BINDING PROTEIN 1A"/>
    <property type="match status" value="1"/>
</dbReference>
<feature type="compositionally biased region" description="Basic residues" evidence="10">
    <location>
        <begin position="1071"/>
        <end position="1081"/>
    </location>
</feature>
<evidence type="ECO:0000256" key="4">
    <source>
        <dbReference type="ARBA" id="ARBA00022741"/>
    </source>
</evidence>
<feature type="region of interest" description="Disordered" evidence="10">
    <location>
        <begin position="643"/>
        <end position="705"/>
    </location>
</feature>
<dbReference type="FunFam" id="3.10.110.10:FF:000018">
    <property type="entry name" value="Ubiquitin-conjugating enzyme E2 G1"/>
    <property type="match status" value="1"/>
</dbReference>
<dbReference type="GO" id="GO:0003723">
    <property type="term" value="F:RNA binding"/>
    <property type="evidence" value="ECO:0007669"/>
    <property type="project" value="TreeGrafter"/>
</dbReference>
<dbReference type="GO" id="GO:0043565">
    <property type="term" value="F:sequence-specific DNA binding"/>
    <property type="evidence" value="ECO:0007669"/>
    <property type="project" value="TreeGrafter"/>
</dbReference>
<dbReference type="Gene3D" id="3.10.110.10">
    <property type="entry name" value="Ubiquitin Conjugating Enzyme"/>
    <property type="match status" value="1"/>
</dbReference>
<dbReference type="STRING" id="104452.A0A0L7L926"/>
<dbReference type="SUPFAM" id="SSF54495">
    <property type="entry name" value="UBC-like"/>
    <property type="match status" value="1"/>
</dbReference>
<dbReference type="GO" id="GO:0005524">
    <property type="term" value="F:ATP binding"/>
    <property type="evidence" value="ECO:0007669"/>
    <property type="project" value="UniProtKB-KW"/>
</dbReference>
<keyword evidence="3" id="KW-0808">Transferase</keyword>
<comment type="subcellular location">
    <subcellularLocation>
        <location evidence="1">Nucleus</location>
    </subcellularLocation>
</comment>
<evidence type="ECO:0000256" key="10">
    <source>
        <dbReference type="SAM" id="MobiDB-lite"/>
    </source>
</evidence>
<evidence type="ECO:0000256" key="2">
    <source>
        <dbReference type="ARBA" id="ARBA00012486"/>
    </source>
</evidence>
<dbReference type="GO" id="GO:0003714">
    <property type="term" value="F:transcription corepressor activity"/>
    <property type="evidence" value="ECO:0007669"/>
    <property type="project" value="TreeGrafter"/>
</dbReference>
<feature type="domain" description="UBC core" evidence="11">
    <location>
        <begin position="1102"/>
        <end position="1262"/>
    </location>
</feature>
<keyword evidence="4" id="KW-0547">Nucleotide-binding</keyword>
<feature type="active site" description="Glycyl thioester intermediate" evidence="9">
    <location>
        <position position="1187"/>
    </location>
</feature>
<organism evidence="12 13">
    <name type="scientific">Operophtera brumata</name>
    <name type="common">Winter moth</name>
    <name type="synonym">Phalaena brumata</name>
    <dbReference type="NCBI Taxonomy" id="104452"/>
    <lineage>
        <taxon>Eukaryota</taxon>
        <taxon>Metazoa</taxon>
        <taxon>Ecdysozoa</taxon>
        <taxon>Arthropoda</taxon>
        <taxon>Hexapoda</taxon>
        <taxon>Insecta</taxon>
        <taxon>Pterygota</taxon>
        <taxon>Neoptera</taxon>
        <taxon>Endopterygota</taxon>
        <taxon>Lepidoptera</taxon>
        <taxon>Glossata</taxon>
        <taxon>Ditrysia</taxon>
        <taxon>Geometroidea</taxon>
        <taxon>Geometridae</taxon>
        <taxon>Larentiinae</taxon>
        <taxon>Operophtera</taxon>
    </lineage>
</organism>
<keyword evidence="13" id="KW-1185">Reference proteome</keyword>
<evidence type="ECO:0000256" key="7">
    <source>
        <dbReference type="ARBA" id="ARBA00023242"/>
    </source>
</evidence>
<sequence>MKDPTIASDPPTDRKLNASVLDAFDLLKAAKDDGKLIGGAKIIALLQSNEVETDLKYVLKRLVRSLGANVPDMRTGYFATLVALLKKFESITVAKLLDLVKKELHANGSSKSEVGDVALGQILLCSAIFRSGAILRSSSDEQTQTVQLLLTASKKKSYLSTAAYPILLDFAKSLNEEQFSAILWPTVKPELKKDIKDQTLETLYFLMVVSEKFPKQVKLKKLIGVDNILHEDNIHVVCEKILTGIDFNSVGHPIYKEIGKRIATSPHLQVFWTSGIDSHLAKHNRNRELVAITLLTNILNNLQDNTDVIPELISKNFFKLFMDWFKGLQTASKIRNKREDEDDSKIMIKKQKELLNTLAKAMKGGTVTNETRVAVLKKLLIDPGEINFTDITGTTIVRSTIADLEKSGVKRLAKIFKGILLNTSEKTVKDTTRKWYNNEMVKAADQLSYLVSHEAVKDDTEFKLTYMKLLMSYKAMLLPLFHITLLQCGQLVNILEKEEVRTKLEKQFPKENMDCWETLMEICQNIEKGDSTAKIDKVFLILLYQLGLFLFSEPAHVKIATSSIMELKSCYEHYRKGQKKPKAKQGNLTDEPEWIEVLVEVLLSILSAESSVLRSVVQCVFRLLWEYLTPSSIGQIVSVLDPESEANPLQESDSEADSGEESDAEENGVEESESEAEQSATENEDEEKSDDDEDSNASDDDDVDMKTPDQLRLAVQKALGAAVGSDTESLDADMIDADEGKKLDDALAEAFKQFHQGKGKKNKKERKDKKALSDFRIRVLDLIDIYLEKDPSMDICLGMIAPLTRCLEFCIQDNQFAELENRVRKTIKLLTKIRKFTTTDDVTPEVLCDYLKATIDKGGRSHFLYQALGDVITFFSTFIIHCSQKIQVKTPKSPKKKEPVTSPLVEILKEALQNYFQNRSCLLPIIFFHNVLQTEWESNFELLPIVIENVFNKEVRQYRRNEGLELIAGFYRALKRNKPSEKEISKLSKMEAKLESTLKQTLKEGTEFQVKNNFFVVLKKLINTMKQFHESCHIQSSVDLKSLLDFVGTNKGAVMLNKPPVTEAQSDKPKTPKGKKKKRKFDKVNGHVDTQTKRARKDSKPQSSLLLRKQLAELNKNPVEGFSAGLIDDNDIYRWEVLIIGPPDTLYEGGFFKAHLHFPKEYPLRPPRMKFVTEIWHPNIEKNGDVCISILHEPGDDKWGYEKASERWLPVHTVETILISVISMLADPNDESPANVDAAKEWRERYSDFKKKVARCVRKSQEDCF</sequence>
<evidence type="ECO:0000256" key="3">
    <source>
        <dbReference type="ARBA" id="ARBA00022679"/>
    </source>
</evidence>
<reference evidence="12 13" key="1">
    <citation type="journal article" date="2015" name="Genome Biol. Evol.">
        <title>The genome of winter moth (Operophtera brumata) provides a genomic perspective on sexual dimorphism and phenology.</title>
        <authorList>
            <person name="Derks M.F."/>
            <person name="Smit S."/>
            <person name="Salis L."/>
            <person name="Schijlen E."/>
            <person name="Bossers A."/>
            <person name="Mateman C."/>
            <person name="Pijl A.S."/>
            <person name="de Ridder D."/>
            <person name="Groenen M.A."/>
            <person name="Visser M.E."/>
            <person name="Megens H.J."/>
        </authorList>
    </citation>
    <scope>NUCLEOTIDE SEQUENCE [LARGE SCALE GENOMIC DNA]</scope>
    <source>
        <strain evidence="12">WM2013NL</strain>
        <tissue evidence="12">Head and thorax</tissue>
    </source>
</reference>
<dbReference type="InterPro" id="IPR016135">
    <property type="entry name" value="UBQ-conjugating_enzyme/RWD"/>
</dbReference>
<dbReference type="SMART" id="SM00212">
    <property type="entry name" value="UBCc"/>
    <property type="match status" value="1"/>
</dbReference>
<feature type="compositionally biased region" description="Basic and acidic residues" evidence="10">
    <location>
        <begin position="1082"/>
        <end position="1092"/>
    </location>
</feature>
<protein>
    <recommendedName>
        <fullName evidence="2">E2 ubiquitin-conjugating enzyme</fullName>
        <ecNumber evidence="2">2.3.2.23</ecNumber>
    </recommendedName>
</protein>
<dbReference type="EMBL" id="JTDY01002148">
    <property type="protein sequence ID" value="KOB71997.1"/>
    <property type="molecule type" value="Genomic_DNA"/>
</dbReference>
<keyword evidence="6" id="KW-0067">ATP-binding</keyword>
<dbReference type="InterPro" id="IPR023313">
    <property type="entry name" value="UBQ-conjugating_AS"/>
</dbReference>
<dbReference type="InterPro" id="IPR007015">
    <property type="entry name" value="DNA_pol_V/MYBBP1A"/>
</dbReference>
<dbReference type="GO" id="GO:0005730">
    <property type="term" value="C:nucleolus"/>
    <property type="evidence" value="ECO:0007669"/>
    <property type="project" value="InterPro"/>
</dbReference>
<evidence type="ECO:0000313" key="13">
    <source>
        <dbReference type="Proteomes" id="UP000037510"/>
    </source>
</evidence>
<name>A0A0L7L926_OPEBR</name>
<comment type="caution">
    <text evidence="12">The sequence shown here is derived from an EMBL/GenBank/DDBJ whole genome shotgun (WGS) entry which is preliminary data.</text>
</comment>
<dbReference type="GO" id="GO:0061631">
    <property type="term" value="F:ubiquitin conjugating enzyme activity"/>
    <property type="evidence" value="ECO:0007669"/>
    <property type="project" value="UniProtKB-EC"/>
</dbReference>
<feature type="compositionally biased region" description="Acidic residues" evidence="10">
    <location>
        <begin position="652"/>
        <end position="703"/>
    </location>
</feature>
<comment type="function">
    <text evidence="8">Accepts ubiquitin from the E1 complex and catalyzes its covalent attachment to other proteins. In vitro catalyzes 'Lys-48'-, as well as 'Lys-63'-linked polyubiquitination. May be involved in degradation of muscle-specific proteins. Mediates polyubiquitination of CYP3A4.</text>
</comment>
<accession>A0A0L7L926</accession>
<dbReference type="EC" id="2.3.2.23" evidence="2"/>
<evidence type="ECO:0000256" key="1">
    <source>
        <dbReference type="ARBA" id="ARBA00004123"/>
    </source>
</evidence>
<dbReference type="Pfam" id="PF00179">
    <property type="entry name" value="UQ_con"/>
    <property type="match status" value="1"/>
</dbReference>
<evidence type="ECO:0000256" key="9">
    <source>
        <dbReference type="PROSITE-ProRule" id="PRU10133"/>
    </source>
</evidence>
<dbReference type="PROSITE" id="PS00183">
    <property type="entry name" value="UBC_1"/>
    <property type="match status" value="1"/>
</dbReference>
<evidence type="ECO:0000313" key="12">
    <source>
        <dbReference type="EMBL" id="KOB71997.1"/>
    </source>
</evidence>
<evidence type="ECO:0000256" key="8">
    <source>
        <dbReference type="ARBA" id="ARBA00053162"/>
    </source>
</evidence>
<feature type="region of interest" description="Disordered" evidence="10">
    <location>
        <begin position="1057"/>
        <end position="1103"/>
    </location>
</feature>
<dbReference type="GO" id="GO:0032446">
    <property type="term" value="P:protein modification by small protein conjugation"/>
    <property type="evidence" value="ECO:0007669"/>
    <property type="project" value="UniProtKB-ARBA"/>
</dbReference>
<dbReference type="PANTHER" id="PTHR13213">
    <property type="entry name" value="MYB-BINDING PROTEIN 1A FAMILY MEMBER"/>
    <property type="match status" value="1"/>
</dbReference>
<dbReference type="Proteomes" id="UP000037510">
    <property type="component" value="Unassembled WGS sequence"/>
</dbReference>
<keyword evidence="5" id="KW-0833">Ubl conjugation pathway</keyword>
<proteinExistence type="predicted"/>
<dbReference type="PROSITE" id="PS50127">
    <property type="entry name" value="UBC_2"/>
    <property type="match status" value="1"/>
</dbReference>
<dbReference type="CDD" id="cd23795">
    <property type="entry name" value="UBCc_UBE2G1"/>
    <property type="match status" value="1"/>
</dbReference>
<gene>
    <name evidence="12" type="ORF">OBRU01_12885</name>
</gene>